<dbReference type="Gene3D" id="3.40.50.720">
    <property type="entry name" value="NAD(P)-binding Rossmann-like Domain"/>
    <property type="match status" value="1"/>
</dbReference>
<dbReference type="PANTHER" id="PTHR12126">
    <property type="entry name" value="NADH-UBIQUINONE OXIDOREDUCTASE 39 KDA SUBUNIT-RELATED"/>
    <property type="match status" value="1"/>
</dbReference>
<dbReference type="STRING" id="1121477.SAMN02745223_02116"/>
<accession>A0A0F5L142</accession>
<dbReference type="FunFam" id="3.40.50.720:FF:000702">
    <property type="entry name" value="NADH dehydrogenase (Ubiquinone)"/>
    <property type="match status" value="1"/>
</dbReference>
<dbReference type="SUPFAM" id="SSF51735">
    <property type="entry name" value="NAD(P)-binding Rossmann-fold domains"/>
    <property type="match status" value="1"/>
</dbReference>
<dbReference type="InterPro" id="IPR036291">
    <property type="entry name" value="NAD(P)-bd_dom_sf"/>
</dbReference>
<dbReference type="PANTHER" id="PTHR12126:SF11">
    <property type="entry name" value="NADH DEHYDROGENASE [UBIQUINONE] 1 ALPHA SUBCOMPLEX SUBUNIT 9, MITOCHONDRIAL"/>
    <property type="match status" value="1"/>
</dbReference>
<organism evidence="2 4">
    <name type="scientific">Devosia limi DSM 17137</name>
    <dbReference type="NCBI Taxonomy" id="1121477"/>
    <lineage>
        <taxon>Bacteria</taxon>
        <taxon>Pseudomonadati</taxon>
        <taxon>Pseudomonadota</taxon>
        <taxon>Alphaproteobacteria</taxon>
        <taxon>Hyphomicrobiales</taxon>
        <taxon>Devosiaceae</taxon>
        <taxon>Devosia</taxon>
    </lineage>
</organism>
<sequence>MERLDQKLVTVFGGSGFVGTQVVQALARAGHRVRVAVRRPDLAGHTKTLGDVGQILPIQANLRNMPSIERAVAGADIVINLVGIGIEGGAQRFSTINESGAGSVARAARAAGVTTLVHMSALGADTTTVSAYAQSKLAGEAAVFSAFPEAVVIRPSILFGQDDTFFNRMGMIARMLPFMPVISGDSKFQPAYVGDVAEAFARAAAGKVKTGRIYEIGGPDVETHRALLERVLREADRKRPMLDLSPGLAKLLILPISILPNPLLTADQVDLLGCDNVVSELAIREKRTLAAFDVVPTSMDSILPSYMWRFRKHGQFDRQAPYGSAV</sequence>
<gene>
    <name evidence="3" type="ORF">SAMN02745223_02116</name>
    <name evidence="2" type="ORF">VW29_20360</name>
</gene>
<dbReference type="InterPro" id="IPR051207">
    <property type="entry name" value="ComplexI_NDUFA9_subunit"/>
</dbReference>
<reference evidence="3 5" key="2">
    <citation type="submission" date="2016-11" db="EMBL/GenBank/DDBJ databases">
        <authorList>
            <person name="Jaros S."/>
            <person name="Januszkiewicz K."/>
            <person name="Wedrychowicz H."/>
        </authorList>
    </citation>
    <scope>NUCLEOTIDE SEQUENCE [LARGE SCALE GENOMIC DNA]</scope>
    <source>
        <strain evidence="3 5">DSM 17137</strain>
    </source>
</reference>
<feature type="domain" description="NAD-dependent epimerase/dehydratase" evidence="1">
    <location>
        <begin position="9"/>
        <end position="217"/>
    </location>
</feature>
<dbReference type="InterPro" id="IPR001509">
    <property type="entry name" value="Epimerase_deHydtase"/>
</dbReference>
<evidence type="ECO:0000259" key="1">
    <source>
        <dbReference type="Pfam" id="PF01370"/>
    </source>
</evidence>
<dbReference type="OrthoDB" id="9776313at2"/>
<dbReference type="Proteomes" id="UP000184533">
    <property type="component" value="Unassembled WGS sequence"/>
</dbReference>
<proteinExistence type="predicted"/>
<evidence type="ECO:0000313" key="5">
    <source>
        <dbReference type="Proteomes" id="UP000184533"/>
    </source>
</evidence>
<dbReference type="GO" id="GO:0044877">
    <property type="term" value="F:protein-containing complex binding"/>
    <property type="evidence" value="ECO:0007669"/>
    <property type="project" value="TreeGrafter"/>
</dbReference>
<evidence type="ECO:0000313" key="4">
    <source>
        <dbReference type="Proteomes" id="UP000033608"/>
    </source>
</evidence>
<keyword evidence="4" id="KW-1185">Reference proteome</keyword>
<dbReference type="CDD" id="cd05271">
    <property type="entry name" value="NDUFA9_like_SDR_a"/>
    <property type="match status" value="1"/>
</dbReference>
<reference evidence="2 4" key="1">
    <citation type="submission" date="2015-03" db="EMBL/GenBank/DDBJ databases">
        <authorList>
            <person name="Hassan Y.I."/>
            <person name="Lepp D."/>
            <person name="Zhou T."/>
        </authorList>
    </citation>
    <scope>NUCLEOTIDE SEQUENCE [LARGE SCALE GENOMIC DNA]</scope>
    <source>
        <strain evidence="2 4">DSM 17137</strain>
    </source>
</reference>
<dbReference type="AlphaFoldDB" id="A0A0F5L142"/>
<dbReference type="Pfam" id="PF01370">
    <property type="entry name" value="Epimerase"/>
    <property type="match status" value="1"/>
</dbReference>
<evidence type="ECO:0000313" key="3">
    <source>
        <dbReference type="EMBL" id="SHF22367.1"/>
    </source>
</evidence>
<dbReference type="Proteomes" id="UP000033608">
    <property type="component" value="Unassembled WGS sequence"/>
</dbReference>
<dbReference type="EMBL" id="FQVC01000005">
    <property type="protein sequence ID" value="SHF22367.1"/>
    <property type="molecule type" value="Genomic_DNA"/>
</dbReference>
<dbReference type="PATRIC" id="fig|1121477.3.peg.858"/>
<name>A0A0F5L142_9HYPH</name>
<dbReference type="EMBL" id="LAJF01000156">
    <property type="protein sequence ID" value="KKB76116.1"/>
    <property type="molecule type" value="Genomic_DNA"/>
</dbReference>
<protein>
    <submittedName>
        <fullName evidence="2">3-beta hydroxysteroid dehydrogenase</fullName>
    </submittedName>
    <submittedName>
        <fullName evidence="3">NADH dehydrogenase</fullName>
    </submittedName>
</protein>
<dbReference type="RefSeq" id="WP_046137125.1">
    <property type="nucleotide sequence ID" value="NZ_FQVC01000005.1"/>
</dbReference>
<evidence type="ECO:0000313" key="2">
    <source>
        <dbReference type="EMBL" id="KKB76116.1"/>
    </source>
</evidence>